<dbReference type="GO" id="GO:0003676">
    <property type="term" value="F:nucleic acid binding"/>
    <property type="evidence" value="ECO:0007669"/>
    <property type="project" value="InterPro"/>
</dbReference>
<dbReference type="GO" id="GO:0005737">
    <property type="term" value="C:cytoplasm"/>
    <property type="evidence" value="ECO:0007669"/>
    <property type="project" value="TreeGrafter"/>
</dbReference>
<evidence type="ECO:0000259" key="3">
    <source>
        <dbReference type="Pfam" id="PF01612"/>
    </source>
</evidence>
<evidence type="ECO:0000256" key="1">
    <source>
        <dbReference type="ARBA" id="ARBA00022722"/>
    </source>
</evidence>
<dbReference type="GO" id="GO:0005634">
    <property type="term" value="C:nucleus"/>
    <property type="evidence" value="ECO:0007669"/>
    <property type="project" value="TreeGrafter"/>
</dbReference>
<name>A0A978V2I7_ZIZJJ</name>
<feature type="domain" description="3'-5' exonuclease" evidence="3">
    <location>
        <begin position="44"/>
        <end position="196"/>
    </location>
</feature>
<dbReference type="PANTHER" id="PTHR13620:SF76">
    <property type="entry name" value="WERNER SYNDROME-LIKE EXONUCLEASE"/>
    <property type="match status" value="1"/>
</dbReference>
<dbReference type="AlphaFoldDB" id="A0A978V2I7"/>
<comment type="caution">
    <text evidence="4">The sequence shown here is derived from an EMBL/GenBank/DDBJ whole genome shotgun (WGS) entry which is preliminary data.</text>
</comment>
<dbReference type="GO" id="GO:0008408">
    <property type="term" value="F:3'-5' exonuclease activity"/>
    <property type="evidence" value="ECO:0007669"/>
    <property type="project" value="InterPro"/>
</dbReference>
<dbReference type="FunFam" id="3.30.420.10:FF:000054">
    <property type="entry name" value="Werner Syndrome-like exonuclease"/>
    <property type="match status" value="1"/>
</dbReference>
<dbReference type="Pfam" id="PF01612">
    <property type="entry name" value="DNA_pol_A_exo1"/>
    <property type="match status" value="1"/>
</dbReference>
<dbReference type="InterPro" id="IPR002562">
    <property type="entry name" value="3'-5'_exonuclease_dom"/>
</dbReference>
<sequence>MEEFHKIDFCGTKILTTVTCSAKAVDEWISTISDIHRERMSNVILGLDIKWLPCFKPNEPNPVVIIQICVGHRCLIFQILYADSIPESLLMFLATPEFTFVGVGIKEYTGKLFDDWGLKVRNTMDLAHAAAEKYGVSDYKRKGLKKLAMELMGKRMQKPVHVTLSEWDAKKLSLEQVEDACTEAYVSFKLGMLLKNEHNDSTVNDPIMDNNGPTMQHHFDPCDKYGYQYDYDDIFGQSYDDPYNYGNLDQRYDDNYQWYDDLYHYGDAMLGNPYVDLINDRYNYDASIIDQYFDGPYNYGDLIMDYYGDPVIDHYHDAIVEPLTLYVLF</sequence>
<organism evidence="4 5">
    <name type="scientific">Ziziphus jujuba var. spinosa</name>
    <dbReference type="NCBI Taxonomy" id="714518"/>
    <lineage>
        <taxon>Eukaryota</taxon>
        <taxon>Viridiplantae</taxon>
        <taxon>Streptophyta</taxon>
        <taxon>Embryophyta</taxon>
        <taxon>Tracheophyta</taxon>
        <taxon>Spermatophyta</taxon>
        <taxon>Magnoliopsida</taxon>
        <taxon>eudicotyledons</taxon>
        <taxon>Gunneridae</taxon>
        <taxon>Pentapetalae</taxon>
        <taxon>rosids</taxon>
        <taxon>fabids</taxon>
        <taxon>Rosales</taxon>
        <taxon>Rhamnaceae</taxon>
        <taxon>Paliureae</taxon>
        <taxon>Ziziphus</taxon>
    </lineage>
</organism>
<gene>
    <name evidence="4" type="ORF">FEM48_Zijuj07G0047400</name>
</gene>
<dbReference type="EMBL" id="JAEACU010000007">
    <property type="protein sequence ID" value="KAH7521570.1"/>
    <property type="molecule type" value="Genomic_DNA"/>
</dbReference>
<evidence type="ECO:0000313" key="4">
    <source>
        <dbReference type="EMBL" id="KAH7521570.1"/>
    </source>
</evidence>
<dbReference type="Gene3D" id="3.30.420.10">
    <property type="entry name" value="Ribonuclease H-like superfamily/Ribonuclease H"/>
    <property type="match status" value="1"/>
</dbReference>
<evidence type="ECO:0000313" key="5">
    <source>
        <dbReference type="Proteomes" id="UP000813462"/>
    </source>
</evidence>
<proteinExistence type="predicted"/>
<keyword evidence="2" id="KW-0378">Hydrolase</keyword>
<dbReference type="SUPFAM" id="SSF53098">
    <property type="entry name" value="Ribonuclease H-like"/>
    <property type="match status" value="1"/>
</dbReference>
<reference evidence="4" key="1">
    <citation type="journal article" date="2021" name="Front. Plant Sci.">
        <title>Chromosome-Scale Genome Assembly for Chinese Sour Jujube and Insights Into Its Genome Evolution and Domestication Signature.</title>
        <authorList>
            <person name="Shen L.-Y."/>
            <person name="Luo H."/>
            <person name="Wang X.-L."/>
            <person name="Wang X.-M."/>
            <person name="Qiu X.-J."/>
            <person name="Liu H."/>
            <person name="Zhou S.-S."/>
            <person name="Jia K.-H."/>
            <person name="Nie S."/>
            <person name="Bao Y.-T."/>
            <person name="Zhang R.-G."/>
            <person name="Yun Q.-Z."/>
            <person name="Chai Y.-H."/>
            <person name="Lu J.-Y."/>
            <person name="Li Y."/>
            <person name="Zhao S.-W."/>
            <person name="Mao J.-F."/>
            <person name="Jia S.-G."/>
            <person name="Mao Y.-M."/>
        </authorList>
    </citation>
    <scope>NUCLEOTIDE SEQUENCE</scope>
    <source>
        <strain evidence="4">AT0</strain>
        <tissue evidence="4">Leaf</tissue>
    </source>
</reference>
<dbReference type="Proteomes" id="UP000813462">
    <property type="component" value="Unassembled WGS sequence"/>
</dbReference>
<evidence type="ECO:0000256" key="2">
    <source>
        <dbReference type="ARBA" id="ARBA00022801"/>
    </source>
</evidence>
<accession>A0A978V2I7</accession>
<dbReference type="InterPro" id="IPR051132">
    <property type="entry name" value="3-5_Exonuclease_domain"/>
</dbReference>
<dbReference type="InterPro" id="IPR012337">
    <property type="entry name" value="RNaseH-like_sf"/>
</dbReference>
<keyword evidence="1" id="KW-0540">Nuclease</keyword>
<dbReference type="InterPro" id="IPR036397">
    <property type="entry name" value="RNaseH_sf"/>
</dbReference>
<protein>
    <recommendedName>
        <fullName evidence="3">3'-5' exonuclease domain-containing protein</fullName>
    </recommendedName>
</protein>
<dbReference type="PANTHER" id="PTHR13620">
    <property type="entry name" value="3-5 EXONUCLEASE"/>
    <property type="match status" value="1"/>
</dbReference>
<dbReference type="GO" id="GO:0006139">
    <property type="term" value="P:nucleobase-containing compound metabolic process"/>
    <property type="evidence" value="ECO:0007669"/>
    <property type="project" value="InterPro"/>
</dbReference>
<dbReference type="CDD" id="cd06141">
    <property type="entry name" value="WRN_exo"/>
    <property type="match status" value="1"/>
</dbReference>